<sequence>MVPLLKLIWASYQHNTLRVVLVLVALITACAGLSAVLVINSAAKNSYASSNQPFLQQVEQRIIARSGHTLNKQDFAALRRLGFTQLIPVLRSSQNILHPITAQPLRISLLGIDSFSVISYLASNALKAEKNSSKVSTEELGQLWRPPFVSVIHADFASELNLSDAQILAIENNQLLPKLAVTASQGLGREIVMDIGQLQRVLGTQKISELMVVGVQNDQETHELKAALPEHLRLENINTGEQAQQLTGSFHLNLLAMACLMFVVCMFVVMNALHLLIMKRWHNLRIVRQLGVSRKQIYWAQGAELLLISLFCAPLGAIAGVFLAQLASPLVSLTLQSLFDVRIGYTQVAYLSLMTQCFAACILGAFTAAILPMRQLNTKLALRNLSVNVHTNHLPWLFASIILGCFAVGLGYYSQNILVSFSAIAMSIFAGCSLLIYALPKSLNMLFHSLPERWVLFRWLAADGVRLSQKSKIACCAFFIALTSNIGMNLMVDSFRQATQQWLTQRLVADQYISTQSPEAFTQWLATQDIDVKVIERKGLDAVLLNKPLSRTKNTTPNKTKIELRSYPSSNLYQEAMLFVQQQDDAWQRFTVDQGVLINQQLALRHELTLGEELNFYVESGQPETKHIVGIYYDYGNQNAQALLALDYFAKYKANTTLFALHFASKQQQSLFAKQLESASISNQVRSIQTRELLALSMQTFERTFVITDGLNIVTLLVAALSLATSVLMIDMDNRPQRALLRSMGVGNYQMTGLSLIQYTLLSLLACLLALPFGIGLTWLLINLINVQAFSWSYPLLITPAKLLSAGLLSVLLIVLVVALPLYRLSRRKLVEDIKCLSF</sequence>
<dbReference type="PANTHER" id="PTHR30287">
    <property type="entry name" value="MEMBRANE COMPONENT OF PREDICTED ABC SUPERFAMILY METABOLITE UPTAKE TRANSPORTER"/>
    <property type="match status" value="1"/>
</dbReference>
<feature type="transmembrane region" description="Helical" evidence="6">
    <location>
        <begin position="751"/>
        <end position="782"/>
    </location>
</feature>
<feature type="domain" description="ABC3 transporter permease C-terminal" evidence="7">
    <location>
        <begin position="256"/>
        <end position="375"/>
    </location>
</feature>
<evidence type="ECO:0000256" key="3">
    <source>
        <dbReference type="ARBA" id="ARBA00022692"/>
    </source>
</evidence>
<dbReference type="GO" id="GO:0005886">
    <property type="term" value="C:plasma membrane"/>
    <property type="evidence" value="ECO:0007669"/>
    <property type="project" value="UniProtKB-SubCell"/>
</dbReference>
<dbReference type="RefSeq" id="WP_007625489.1">
    <property type="nucleotide sequence ID" value="NZ_BAEO01000066.1"/>
</dbReference>
<name>K6YUX7_9ALTE</name>
<keyword evidence="5 6" id="KW-0472">Membrane</keyword>
<comment type="subcellular location">
    <subcellularLocation>
        <location evidence="1">Cell membrane</location>
        <topology evidence="1">Multi-pass membrane protein</topology>
    </subcellularLocation>
</comment>
<feature type="transmembrane region" description="Helical" evidence="6">
    <location>
        <begin position="394"/>
        <end position="413"/>
    </location>
</feature>
<evidence type="ECO:0000256" key="4">
    <source>
        <dbReference type="ARBA" id="ARBA00022989"/>
    </source>
</evidence>
<keyword evidence="3 6" id="KW-0812">Transmembrane</keyword>
<dbReference type="Proteomes" id="UP000006327">
    <property type="component" value="Unassembled WGS sequence"/>
</dbReference>
<evidence type="ECO:0000259" key="7">
    <source>
        <dbReference type="Pfam" id="PF02687"/>
    </source>
</evidence>
<feature type="transmembrane region" description="Helical" evidence="6">
    <location>
        <begin position="348"/>
        <end position="373"/>
    </location>
</feature>
<evidence type="ECO:0000313" key="9">
    <source>
        <dbReference type="Proteomes" id="UP000006327"/>
    </source>
</evidence>
<feature type="transmembrane region" description="Helical" evidence="6">
    <location>
        <begin position="710"/>
        <end position="730"/>
    </location>
</feature>
<gene>
    <name evidence="8" type="ORF">GARC_5032</name>
</gene>
<comment type="caution">
    <text evidence="8">The sequence shown here is derived from an EMBL/GenBank/DDBJ whole genome shotgun (WGS) entry which is preliminary data.</text>
</comment>
<reference evidence="8 9" key="1">
    <citation type="journal article" date="2017" name="Antonie Van Leeuwenhoek">
        <title>Rhizobium rhizosphaerae sp. nov., a novel species isolated from rice rhizosphere.</title>
        <authorList>
            <person name="Zhao J.J."/>
            <person name="Zhang J."/>
            <person name="Zhang R.J."/>
            <person name="Zhang C.W."/>
            <person name="Yin H.Q."/>
            <person name="Zhang X.X."/>
        </authorList>
    </citation>
    <scope>NUCLEOTIDE SEQUENCE [LARGE SCALE GENOMIC DNA]</scope>
    <source>
        <strain evidence="8 9">BSs20135</strain>
    </source>
</reference>
<keyword evidence="4 6" id="KW-1133">Transmembrane helix</keyword>
<proteinExistence type="predicted"/>
<dbReference type="InterPro" id="IPR038766">
    <property type="entry name" value="Membrane_comp_ABC_pdt"/>
</dbReference>
<evidence type="ECO:0000256" key="1">
    <source>
        <dbReference type="ARBA" id="ARBA00004651"/>
    </source>
</evidence>
<dbReference type="AlphaFoldDB" id="K6YUX7"/>
<keyword evidence="9" id="KW-1185">Reference proteome</keyword>
<organism evidence="8 9">
    <name type="scientific">Paraglaciecola arctica BSs20135</name>
    <dbReference type="NCBI Taxonomy" id="493475"/>
    <lineage>
        <taxon>Bacteria</taxon>
        <taxon>Pseudomonadati</taxon>
        <taxon>Pseudomonadota</taxon>
        <taxon>Gammaproteobacteria</taxon>
        <taxon>Alteromonadales</taxon>
        <taxon>Alteromonadaceae</taxon>
        <taxon>Paraglaciecola</taxon>
    </lineage>
</organism>
<feature type="transmembrane region" description="Helical" evidence="6">
    <location>
        <begin position="802"/>
        <end position="823"/>
    </location>
</feature>
<dbReference type="PANTHER" id="PTHR30287:SF2">
    <property type="entry name" value="BLL1001 PROTEIN"/>
    <property type="match status" value="1"/>
</dbReference>
<feature type="transmembrane region" description="Helical" evidence="6">
    <location>
        <begin position="419"/>
        <end position="439"/>
    </location>
</feature>
<feature type="transmembrane region" description="Helical" evidence="6">
    <location>
        <begin position="298"/>
        <end position="328"/>
    </location>
</feature>
<dbReference type="PROSITE" id="PS51257">
    <property type="entry name" value="PROKAR_LIPOPROTEIN"/>
    <property type="match status" value="1"/>
</dbReference>
<feature type="domain" description="ABC3 transporter permease C-terminal" evidence="7">
    <location>
        <begin position="713"/>
        <end position="828"/>
    </location>
</feature>
<dbReference type="eggNOG" id="COG0577">
    <property type="taxonomic scope" value="Bacteria"/>
</dbReference>
<evidence type="ECO:0000313" key="8">
    <source>
        <dbReference type="EMBL" id="GAC21967.1"/>
    </source>
</evidence>
<feature type="transmembrane region" description="Helical" evidence="6">
    <location>
        <begin position="254"/>
        <end position="277"/>
    </location>
</feature>
<feature type="transmembrane region" description="Helical" evidence="6">
    <location>
        <begin position="20"/>
        <end position="43"/>
    </location>
</feature>
<dbReference type="Pfam" id="PF02687">
    <property type="entry name" value="FtsX"/>
    <property type="match status" value="2"/>
</dbReference>
<evidence type="ECO:0000256" key="6">
    <source>
        <dbReference type="SAM" id="Phobius"/>
    </source>
</evidence>
<dbReference type="EMBL" id="BAEO01000066">
    <property type="protein sequence ID" value="GAC21967.1"/>
    <property type="molecule type" value="Genomic_DNA"/>
</dbReference>
<dbReference type="OrthoDB" id="343744at2"/>
<evidence type="ECO:0000256" key="2">
    <source>
        <dbReference type="ARBA" id="ARBA00022475"/>
    </source>
</evidence>
<evidence type="ECO:0000256" key="5">
    <source>
        <dbReference type="ARBA" id="ARBA00023136"/>
    </source>
</evidence>
<keyword evidence="2" id="KW-1003">Cell membrane</keyword>
<dbReference type="InterPro" id="IPR003838">
    <property type="entry name" value="ABC3_permease_C"/>
</dbReference>
<dbReference type="STRING" id="493475.GARC_5032"/>
<accession>K6YUX7</accession>
<protein>
    <recommendedName>
        <fullName evidence="7">ABC3 transporter permease C-terminal domain-containing protein</fullName>
    </recommendedName>
</protein>